<gene>
    <name evidence="1" type="ORF">GV827_20465</name>
</gene>
<sequence>MVKKKKVAIIGGGCASVAAALELTRAQHNGEFEVTLYQTGWRLGGKGASGRDAETGRIEEHGLHLWMGFYENAFRMMRECYAELDRPADHPMRTWQDAFVPDNFVGVTEQLGTNQWTNWAAYFPPAAGLPGDPLSDRNPFSVRGYLTRCVLLVRTLVLSVQDNRAEPVPGAGESLPAAVSALVNSLLHSVRTDKKAFAARTLKYGQLAVGAIILEAIKTLQMAIDVVTSRKEEKKAASLLDQLALVVKHQFDLLIASDPEVRRIWEIVDVVLAIIRGVLRDGLLFASNGFEAIDHYDWREWLERNGASKASLNSGFIRGSYDLLFAFEDGNIEKPSLAAGQALRGALRMFFTYRGALFWKMQAGMGDIVFTPAYEVLKKRGVKFEFFHKLENVVLSEDKSHVAALDMRIQAKTKKGVDYDPLVDVKGLGCWPSRPLYDQLANGAALKKQDWNPEAFGDDRAVGSKTLKVTEDFDYVVLGIGLGAVPEVCSELIAADTDWRQMTDKVKSVATQAFQVWLNKPVEDLGWDLPPINISGYVEPFDTWADMRQLIHREDWETPPQAIAYFCSVLPDAEVFEDGDTSTPPQGAHKLVRDNAIQFLDRDVGYFWPKAVSSEGFDWSLLHASASEEGATEGPDRFESQFWTANIVPTDRYILSLPDTLQYRISPLANHFDNLTIAGDWTDCGHQAGCVEAAVMSGLLAASALSGYPRLEHIIGYDHP</sequence>
<dbReference type="PANTHER" id="PTHR43563">
    <property type="entry name" value="AMINE OXIDASE"/>
    <property type="match status" value="1"/>
</dbReference>
<dbReference type="GO" id="GO:0016491">
    <property type="term" value="F:oxidoreductase activity"/>
    <property type="evidence" value="ECO:0007669"/>
    <property type="project" value="UniProtKB-ARBA"/>
</dbReference>
<name>A0A6P0CHA3_9RHOB</name>
<dbReference type="Proteomes" id="UP000468591">
    <property type="component" value="Unassembled WGS sequence"/>
</dbReference>
<dbReference type="PANTHER" id="PTHR43563:SF1">
    <property type="entry name" value="AMINE OXIDASE [FLAVIN-CONTAINING] B"/>
    <property type="match status" value="1"/>
</dbReference>
<reference evidence="1 2" key="1">
    <citation type="submission" date="2020-01" db="EMBL/GenBank/DDBJ databases">
        <title>Sulfitobacter sediminilitoris sp. nov., isolated from a tidal flat.</title>
        <authorList>
            <person name="Park S."/>
            <person name="Yoon J.-H."/>
        </authorList>
    </citation>
    <scope>NUCLEOTIDE SEQUENCE [LARGE SCALE GENOMIC DNA]</scope>
    <source>
        <strain evidence="1 2">JBTF-M27</strain>
    </source>
</reference>
<dbReference type="Pfam" id="PF13450">
    <property type="entry name" value="NAD_binding_8"/>
    <property type="match status" value="1"/>
</dbReference>
<comment type="caution">
    <text evidence="1">The sequence shown here is derived from an EMBL/GenBank/DDBJ whole genome shotgun (WGS) entry which is preliminary data.</text>
</comment>
<dbReference type="Gene3D" id="3.50.50.60">
    <property type="entry name" value="FAD/NAD(P)-binding domain"/>
    <property type="match status" value="1"/>
</dbReference>
<dbReference type="InterPro" id="IPR036188">
    <property type="entry name" value="FAD/NAD-bd_sf"/>
</dbReference>
<evidence type="ECO:0000313" key="2">
    <source>
        <dbReference type="Proteomes" id="UP000468591"/>
    </source>
</evidence>
<dbReference type="AlphaFoldDB" id="A0A6P0CHA3"/>
<dbReference type="EMBL" id="JAABNT010000021">
    <property type="protein sequence ID" value="NEK24750.1"/>
    <property type="molecule type" value="Genomic_DNA"/>
</dbReference>
<dbReference type="RefSeq" id="WP_164355672.1">
    <property type="nucleotide sequence ID" value="NZ_JAABNT010000021.1"/>
</dbReference>
<organism evidence="1 2">
    <name type="scientific">Sulfitobacter sediminilitoris</name>
    <dbReference type="NCBI Taxonomy" id="2698830"/>
    <lineage>
        <taxon>Bacteria</taxon>
        <taxon>Pseudomonadati</taxon>
        <taxon>Pseudomonadota</taxon>
        <taxon>Alphaproteobacteria</taxon>
        <taxon>Rhodobacterales</taxon>
        <taxon>Roseobacteraceae</taxon>
        <taxon>Sulfitobacter</taxon>
    </lineage>
</organism>
<proteinExistence type="predicted"/>
<dbReference type="SUPFAM" id="SSF51905">
    <property type="entry name" value="FAD/NAD(P)-binding domain"/>
    <property type="match status" value="1"/>
</dbReference>
<dbReference type="InterPro" id="IPR050703">
    <property type="entry name" value="Flavin_MAO"/>
</dbReference>
<keyword evidence="2" id="KW-1185">Reference proteome</keyword>
<evidence type="ECO:0000313" key="1">
    <source>
        <dbReference type="EMBL" id="NEK24750.1"/>
    </source>
</evidence>
<protein>
    <submittedName>
        <fullName evidence="1">NAD(P)-binding protein</fullName>
    </submittedName>
</protein>
<accession>A0A6P0CHA3</accession>